<keyword evidence="5" id="KW-0010">Activator</keyword>
<dbReference type="AlphaFoldDB" id="A0AAN9B9H7"/>
<dbReference type="GO" id="GO:0010628">
    <property type="term" value="P:positive regulation of gene expression"/>
    <property type="evidence" value="ECO:0007669"/>
    <property type="project" value="TreeGrafter"/>
</dbReference>
<keyword evidence="4" id="KW-0805">Transcription regulation</keyword>
<dbReference type="GO" id="GO:0016592">
    <property type="term" value="C:mediator complex"/>
    <property type="evidence" value="ECO:0007669"/>
    <property type="project" value="InterPro"/>
</dbReference>
<dbReference type="Gene3D" id="1.20.930.10">
    <property type="entry name" value="Conserved domain common to transcription factors TFIIS, elongin A, CRSP70"/>
    <property type="match status" value="1"/>
</dbReference>
<evidence type="ECO:0000256" key="6">
    <source>
        <dbReference type="ARBA" id="ARBA00023163"/>
    </source>
</evidence>
<dbReference type="SUPFAM" id="SSF47676">
    <property type="entry name" value="Conserved domain common to transcription factors TFIIS, elongin A, CRSP70"/>
    <property type="match status" value="1"/>
</dbReference>
<evidence type="ECO:0000256" key="7">
    <source>
        <dbReference type="ARBA" id="ARBA00023242"/>
    </source>
</evidence>
<feature type="compositionally biased region" description="Basic and acidic residues" evidence="11">
    <location>
        <begin position="294"/>
        <end position="311"/>
    </location>
</feature>
<keyword evidence="14" id="KW-1185">Reference proteome</keyword>
<dbReference type="GO" id="GO:0070847">
    <property type="term" value="C:core mediator complex"/>
    <property type="evidence" value="ECO:0007669"/>
    <property type="project" value="TreeGrafter"/>
</dbReference>
<dbReference type="EMBL" id="JBAMIC010000011">
    <property type="protein sequence ID" value="KAK7101218.1"/>
    <property type="molecule type" value="Genomic_DNA"/>
</dbReference>
<feature type="compositionally biased region" description="Polar residues" evidence="11">
    <location>
        <begin position="635"/>
        <end position="645"/>
    </location>
</feature>
<accession>A0AAN9B9H7</accession>
<sequence>MLPSPVQIKEKLLKALDDKNDVDDATVLEMVSMLEVYPITRATLRETGIGKMVNDLRRKIKNERLAKRVKQLVRNWKKILDQTAAPLNGSPGLMHPAISQLQSSPAVSPALSHSSNVGRLVSPAPVCSKPNTPTLGAHRSASPAVLSKAGAAAGRKGLSPAVSGGRPVTPTAVLAQRVASPALSAGRPRSSLVPTAPGRMVSPALSGHVVSPAVSGRSSRVGSPALASGQPSPLAATSPPVQSPAMRTSTPVAGASGRREEFSRGRRAKGKGAAATDSASCGGRVTPVSLHSETSQDRVLGEKDNGEHDSDNDSFSGGSRAGQSRYPHNHSTDVSFKNSNNKHSGKDQRELSKTNVANRKRTRETSNSPPDEAHKKSRLESSSLSVPSTRQDKVMNGYKSGKKGLSGLDIPRVSSVSSLPAAANKHVSSPSMSSVVNEVHSSLPHSLSESLFRQESTDSRLSSQSLERPSRDKHKVKTTEQLIKGLQKKNNSSNVGNITMDKIRANQIEKESDSLTSALPAGVKPRKRGLRGKNQDINLSVPSSDAMLSQAKSELVERFLQTSDPSSPVDEYSPFKEDLLSDPSRSSLKPKLGLGACSSSYSKDNFDSSFSASRQDRSESAPKDENSMDAASPAVPSTSQSERTGSTLTLQEIYAQLPPIDYGVDWDAVDFYELPEPVPVTEELVGRVHSERLAGVNGVYDINGDWCPWKDMLTLPTHEGNPLHILPYVDLDV</sequence>
<evidence type="ECO:0000313" key="14">
    <source>
        <dbReference type="Proteomes" id="UP001374579"/>
    </source>
</evidence>
<dbReference type="InterPro" id="IPR003617">
    <property type="entry name" value="TFIIS/CRSP70_N_sub"/>
</dbReference>
<evidence type="ECO:0000256" key="10">
    <source>
        <dbReference type="PROSITE-ProRule" id="PRU00649"/>
    </source>
</evidence>
<evidence type="ECO:0000259" key="12">
    <source>
        <dbReference type="PROSITE" id="PS51319"/>
    </source>
</evidence>
<gene>
    <name evidence="13" type="ORF">V1264_024040</name>
</gene>
<dbReference type="Pfam" id="PF15693">
    <property type="entry name" value="Med26_C"/>
    <property type="match status" value="1"/>
</dbReference>
<keyword evidence="6" id="KW-0804">Transcription</keyword>
<dbReference type="InterPro" id="IPR031416">
    <property type="entry name" value="Med26_C"/>
</dbReference>
<feature type="region of interest" description="Disordered" evidence="11">
    <location>
        <begin position="447"/>
        <end position="478"/>
    </location>
</feature>
<evidence type="ECO:0000256" key="11">
    <source>
        <dbReference type="SAM" id="MobiDB-lite"/>
    </source>
</evidence>
<comment type="similarity">
    <text evidence="2">Belongs to the Mediator complex subunit 26 family.</text>
</comment>
<dbReference type="SMART" id="SM00509">
    <property type="entry name" value="TFS2N"/>
    <property type="match status" value="1"/>
</dbReference>
<feature type="compositionally biased region" description="Low complexity" evidence="11">
    <location>
        <begin position="598"/>
        <end position="611"/>
    </location>
</feature>
<dbReference type="PROSITE" id="PS51319">
    <property type="entry name" value="TFIIS_N"/>
    <property type="match status" value="1"/>
</dbReference>
<evidence type="ECO:0000256" key="5">
    <source>
        <dbReference type="ARBA" id="ARBA00023159"/>
    </source>
</evidence>
<dbReference type="InterPro" id="IPR042376">
    <property type="entry name" value="MED26"/>
</dbReference>
<dbReference type="PANTHER" id="PTHR15201">
    <property type="entry name" value="CRSP70"/>
    <property type="match status" value="1"/>
</dbReference>
<dbReference type="GO" id="GO:0006357">
    <property type="term" value="P:regulation of transcription by RNA polymerase II"/>
    <property type="evidence" value="ECO:0007669"/>
    <property type="project" value="InterPro"/>
</dbReference>
<evidence type="ECO:0000256" key="2">
    <source>
        <dbReference type="ARBA" id="ARBA00009681"/>
    </source>
</evidence>
<evidence type="ECO:0000256" key="8">
    <source>
        <dbReference type="ARBA" id="ARBA00030125"/>
    </source>
</evidence>
<evidence type="ECO:0000256" key="4">
    <source>
        <dbReference type="ARBA" id="ARBA00023015"/>
    </source>
</evidence>
<keyword evidence="7 10" id="KW-0539">Nucleus</keyword>
<feature type="region of interest" description="Disordered" evidence="11">
    <location>
        <begin position="180"/>
        <end position="411"/>
    </location>
</feature>
<dbReference type="CDD" id="cd00183">
    <property type="entry name" value="TFIIS_I"/>
    <property type="match status" value="1"/>
</dbReference>
<feature type="compositionally biased region" description="Polar residues" evidence="11">
    <location>
        <begin position="535"/>
        <end position="545"/>
    </location>
</feature>
<dbReference type="Pfam" id="PF08711">
    <property type="entry name" value="Med26"/>
    <property type="match status" value="1"/>
</dbReference>
<comment type="caution">
    <text evidence="13">The sequence shown here is derived from an EMBL/GenBank/DDBJ whole genome shotgun (WGS) entry which is preliminary data.</text>
</comment>
<dbReference type="PANTHER" id="PTHR15201:SF1">
    <property type="entry name" value="MEDIATOR OF RNA POLYMERASE II TRANSCRIPTION SUBUNIT 26"/>
    <property type="match status" value="1"/>
</dbReference>
<organism evidence="13 14">
    <name type="scientific">Littorina saxatilis</name>
    <dbReference type="NCBI Taxonomy" id="31220"/>
    <lineage>
        <taxon>Eukaryota</taxon>
        <taxon>Metazoa</taxon>
        <taxon>Spiralia</taxon>
        <taxon>Lophotrochozoa</taxon>
        <taxon>Mollusca</taxon>
        <taxon>Gastropoda</taxon>
        <taxon>Caenogastropoda</taxon>
        <taxon>Littorinimorpha</taxon>
        <taxon>Littorinoidea</taxon>
        <taxon>Littorinidae</taxon>
        <taxon>Littorina</taxon>
    </lineage>
</organism>
<feature type="compositionally biased region" description="Basic and acidic residues" evidence="11">
    <location>
        <begin position="614"/>
        <end position="626"/>
    </location>
</feature>
<name>A0AAN9B9H7_9CAEN</name>
<dbReference type="GO" id="GO:0003712">
    <property type="term" value="F:transcription coregulator activity"/>
    <property type="evidence" value="ECO:0007669"/>
    <property type="project" value="TreeGrafter"/>
</dbReference>
<feature type="domain" description="TFIIS N-terminal" evidence="12">
    <location>
        <begin position="10"/>
        <end position="83"/>
    </location>
</feature>
<feature type="region of interest" description="Disordered" evidence="11">
    <location>
        <begin position="560"/>
        <end position="645"/>
    </location>
</feature>
<evidence type="ECO:0000256" key="3">
    <source>
        <dbReference type="ARBA" id="ARBA00019686"/>
    </source>
</evidence>
<dbReference type="Proteomes" id="UP001374579">
    <property type="component" value="Unassembled WGS sequence"/>
</dbReference>
<proteinExistence type="inferred from homology"/>
<dbReference type="InterPro" id="IPR035441">
    <property type="entry name" value="TFIIS/LEDGF_dom_sf"/>
</dbReference>
<evidence type="ECO:0000313" key="13">
    <source>
        <dbReference type="EMBL" id="KAK7101218.1"/>
    </source>
</evidence>
<evidence type="ECO:0000256" key="1">
    <source>
        <dbReference type="ARBA" id="ARBA00004123"/>
    </source>
</evidence>
<feature type="compositionally biased region" description="Polar residues" evidence="11">
    <location>
        <begin position="332"/>
        <end position="342"/>
    </location>
</feature>
<reference evidence="13 14" key="1">
    <citation type="submission" date="2024-02" db="EMBL/GenBank/DDBJ databases">
        <title>Chromosome-scale genome assembly of the rough periwinkle Littorina saxatilis.</title>
        <authorList>
            <person name="De Jode A."/>
            <person name="Faria R."/>
            <person name="Formenti G."/>
            <person name="Sims Y."/>
            <person name="Smith T.P."/>
            <person name="Tracey A."/>
            <person name="Wood J.M.D."/>
            <person name="Zagrodzka Z.B."/>
            <person name="Johannesson K."/>
            <person name="Butlin R.K."/>
            <person name="Leder E.H."/>
        </authorList>
    </citation>
    <scope>NUCLEOTIDE SEQUENCE [LARGE SCALE GENOMIC DNA]</scope>
    <source>
        <strain evidence="13">Snail1</strain>
        <tissue evidence="13">Muscle</tissue>
    </source>
</reference>
<evidence type="ECO:0000256" key="9">
    <source>
        <dbReference type="ARBA" id="ARBA00031968"/>
    </source>
</evidence>
<feature type="region of interest" description="Disordered" evidence="11">
    <location>
        <begin position="511"/>
        <end position="545"/>
    </location>
</feature>
<comment type="subcellular location">
    <subcellularLocation>
        <location evidence="1 10">Nucleus</location>
    </subcellularLocation>
</comment>
<dbReference type="InterPro" id="IPR017923">
    <property type="entry name" value="TFIIS_N"/>
</dbReference>
<protein>
    <recommendedName>
        <fullName evidence="3">Mediator of RNA polymerase II transcription subunit 26</fullName>
    </recommendedName>
    <alternativeName>
        <fullName evidence="8">Cofactor required for Sp1 transcriptional activation subunit 7</fullName>
    </alternativeName>
    <alternativeName>
        <fullName evidence="9">Mediator complex subunit 26</fullName>
    </alternativeName>
</protein>